<dbReference type="AlphaFoldDB" id="A0A6A6TZF7"/>
<keyword evidence="1" id="KW-1133">Transmembrane helix</keyword>
<keyword evidence="1" id="KW-0472">Membrane</keyword>
<sequence length="173" mass="19367">MLPLVLLLLASAAQVYAQNSSVITNATPNSVANSQAPPAPCGWSNKAWHRRLCELLFRRRNLVLETKTLSIRIFVAASIWIAFASSIVNTVKPTIIFPAGDIFSTFQSVIIFSAVNIFNTLEFASLLIFEDFQQFGTMLYAAHSSLWLGQENSKQRLLQRMWRCVKCALRSVV</sequence>
<feature type="chain" id="PRO_5025481901" evidence="2">
    <location>
        <begin position="18"/>
        <end position="173"/>
    </location>
</feature>
<keyword evidence="1" id="KW-0812">Transmembrane</keyword>
<name>A0A6A6TZF7_9PEZI</name>
<keyword evidence="2" id="KW-0732">Signal</keyword>
<evidence type="ECO:0000256" key="1">
    <source>
        <dbReference type="SAM" id="Phobius"/>
    </source>
</evidence>
<dbReference type="EMBL" id="MU004241">
    <property type="protein sequence ID" value="KAF2665222.1"/>
    <property type="molecule type" value="Genomic_DNA"/>
</dbReference>
<accession>A0A6A6TZF7</accession>
<feature type="transmembrane region" description="Helical" evidence="1">
    <location>
        <begin position="69"/>
        <end position="88"/>
    </location>
</feature>
<feature type="transmembrane region" description="Helical" evidence="1">
    <location>
        <begin position="109"/>
        <end position="129"/>
    </location>
</feature>
<gene>
    <name evidence="3" type="ORF">BT63DRAFT_459845</name>
</gene>
<organism evidence="3 4">
    <name type="scientific">Microthyrium microscopicum</name>
    <dbReference type="NCBI Taxonomy" id="703497"/>
    <lineage>
        <taxon>Eukaryota</taxon>
        <taxon>Fungi</taxon>
        <taxon>Dikarya</taxon>
        <taxon>Ascomycota</taxon>
        <taxon>Pezizomycotina</taxon>
        <taxon>Dothideomycetes</taxon>
        <taxon>Dothideomycetes incertae sedis</taxon>
        <taxon>Microthyriales</taxon>
        <taxon>Microthyriaceae</taxon>
        <taxon>Microthyrium</taxon>
    </lineage>
</organism>
<keyword evidence="4" id="KW-1185">Reference proteome</keyword>
<evidence type="ECO:0000256" key="2">
    <source>
        <dbReference type="SAM" id="SignalP"/>
    </source>
</evidence>
<evidence type="ECO:0000313" key="3">
    <source>
        <dbReference type="EMBL" id="KAF2665222.1"/>
    </source>
</evidence>
<dbReference type="Proteomes" id="UP000799302">
    <property type="component" value="Unassembled WGS sequence"/>
</dbReference>
<feature type="signal peptide" evidence="2">
    <location>
        <begin position="1"/>
        <end position="17"/>
    </location>
</feature>
<proteinExistence type="predicted"/>
<protein>
    <submittedName>
        <fullName evidence="3">Uncharacterized protein</fullName>
    </submittedName>
</protein>
<evidence type="ECO:0000313" key="4">
    <source>
        <dbReference type="Proteomes" id="UP000799302"/>
    </source>
</evidence>
<reference evidence="3" key="1">
    <citation type="journal article" date="2020" name="Stud. Mycol.">
        <title>101 Dothideomycetes genomes: a test case for predicting lifestyles and emergence of pathogens.</title>
        <authorList>
            <person name="Haridas S."/>
            <person name="Albert R."/>
            <person name="Binder M."/>
            <person name="Bloem J."/>
            <person name="Labutti K."/>
            <person name="Salamov A."/>
            <person name="Andreopoulos B."/>
            <person name="Baker S."/>
            <person name="Barry K."/>
            <person name="Bills G."/>
            <person name="Bluhm B."/>
            <person name="Cannon C."/>
            <person name="Castanera R."/>
            <person name="Culley D."/>
            <person name="Daum C."/>
            <person name="Ezra D."/>
            <person name="Gonzalez J."/>
            <person name="Henrissat B."/>
            <person name="Kuo A."/>
            <person name="Liang C."/>
            <person name="Lipzen A."/>
            <person name="Lutzoni F."/>
            <person name="Magnuson J."/>
            <person name="Mondo S."/>
            <person name="Nolan M."/>
            <person name="Ohm R."/>
            <person name="Pangilinan J."/>
            <person name="Park H.-J."/>
            <person name="Ramirez L."/>
            <person name="Alfaro M."/>
            <person name="Sun H."/>
            <person name="Tritt A."/>
            <person name="Yoshinaga Y."/>
            <person name="Zwiers L.-H."/>
            <person name="Turgeon B."/>
            <person name="Goodwin S."/>
            <person name="Spatafora J."/>
            <person name="Crous P."/>
            <person name="Grigoriev I."/>
        </authorList>
    </citation>
    <scope>NUCLEOTIDE SEQUENCE</scope>
    <source>
        <strain evidence="3">CBS 115976</strain>
    </source>
</reference>